<dbReference type="NCBIfam" id="TIGR03897">
    <property type="entry name" value="lanti_2_LanM"/>
    <property type="match status" value="1"/>
</dbReference>
<accession>A0ABT1VA50</accession>
<dbReference type="SUPFAM" id="SSF158745">
    <property type="entry name" value="LanC-like"/>
    <property type="match status" value="1"/>
</dbReference>
<dbReference type="InterPro" id="IPR012341">
    <property type="entry name" value="6hp_glycosidase-like_sf"/>
</dbReference>
<dbReference type="CDD" id="cd04792">
    <property type="entry name" value="LanM-like"/>
    <property type="match status" value="1"/>
</dbReference>
<name>A0ABT1VA50_9ACTN</name>
<dbReference type="Pfam" id="PF13575">
    <property type="entry name" value="DUF4135"/>
    <property type="match status" value="1"/>
</dbReference>
<dbReference type="InterPro" id="IPR017146">
    <property type="entry name" value="Lanti_2_LanM"/>
</dbReference>
<reference evidence="3 4" key="1">
    <citation type="submission" date="2022-07" db="EMBL/GenBank/DDBJ databases">
        <authorList>
            <person name="Phongsopitanun W."/>
            <person name="Tanasupawat S."/>
        </authorList>
    </citation>
    <scope>NUCLEOTIDE SEQUENCE [LARGE SCALE GENOMIC DNA]</scope>
    <source>
        <strain evidence="3 4">RCU-064</strain>
    </source>
</reference>
<sequence length="1121" mass="120087">MPSDLDVTGDHLDARTSEWYLATRLGERLTAHGEPPAEPGGGDGVSEELAALREMFPYSEDETFAAVLRRRGLTPEGFARLCRETADEVRGRFVRPPVWLSRLDGFPWGSDPGASAASRALGVWSTEGDPERQRIGRLLDFVRPLVDRGVDTLATGVRAAVRAVGTPVDADRLCALLARTWPRRAMTRLVLRVLILELNIARLRGRLPGADGAERFAAFASWLSDPGRALAIWRTYPTLLRECGALVDAWVGARLEFCEHLCADWDAIGRGDLADIAFDVGDSHRGGRSVGIVTFHGGEKIVYKPRSLRVDEHFQTLLAWANDEGFEPAFPTLELVCRDDHGWSEFVAPSGCSDTGQVGRFYRRHGGYLALAHALRATDLHFENVIAAGEYPYLVDLEALFGAELRRSEGAEDEVTSRLVLSTVLATGLLPNPVVRLGGADQVPTDLSGISYRPGQLTPGQVPTWADPATDTMRIVHRRIRTGQSRNAPTLAGETVRPADHVEDITAGFALMYRILERRKSALAGPGGLLERFRDDSVRRVLEATETYSSFLWDSYHPNLLRNAVDRDQYLDRTFARFGRHHAGAAVTASERRQLADGDIPLFTSIVDGRGLLGGDGTTIDDALETTGLRAVRDRVLGFSPTDMRHQQWVIRSAFACTAAESLDASWPVHRVTGAARPVSREALVARARRIGDTLVTTALRTADDIGWLGISPSGPSAWRLAPTSSGMYSGAAGIAFFLLHLGLVTGADSYAETAAEVARSLARRARRLAHLPAPPGGVPALGLTGEVDCGMYFAAHWAAATGDFDLLAELTADVVPRLDRAVADATEPDLVDGLAGVLLGLSAVQAVLPSDSVADLATRCADALVRAGRPQDAGMGWNSQIAGDRPLCGMAHGASGIALALSRWSAVTGTSRYDETVQDAFRYEDSLLTPGLPRWPDLRPGSAAGTTMTAWCHGAPGIGIARSVPAARGDHPTAGAALAGLGIALDATAAHYADRGAVTVRNLSLCHGELGNLEFLVTASHSSDNGRGQALAERLIHAVCVTLDEHGPICGVPEGLSTPGLMTGVAGIGYGLLRLAALERTPVVLSFEPPRAPVWARTSHDPVHDPFRPPRAGKDPLTTG</sequence>
<gene>
    <name evidence="3" type="ORF">NP777_39795</name>
</gene>
<dbReference type="InterPro" id="IPR025410">
    <property type="entry name" value="Lant_dehyd"/>
</dbReference>
<evidence type="ECO:0000313" key="3">
    <source>
        <dbReference type="EMBL" id="MCQ8194275.1"/>
    </source>
</evidence>
<feature type="region of interest" description="Disordered" evidence="1">
    <location>
        <begin position="1098"/>
        <end position="1121"/>
    </location>
</feature>
<feature type="compositionally biased region" description="Basic and acidic residues" evidence="1">
    <location>
        <begin position="1099"/>
        <end position="1115"/>
    </location>
</feature>
<dbReference type="RefSeq" id="WP_256655051.1">
    <property type="nucleotide sequence ID" value="NZ_JANIAA010000045.1"/>
</dbReference>
<feature type="domain" description="Lantibiotic biosynthesis protein dehydration" evidence="2">
    <location>
        <begin position="236"/>
        <end position="605"/>
    </location>
</feature>
<dbReference type="PRINTS" id="PR01950">
    <property type="entry name" value="LANCSUPER"/>
</dbReference>
<dbReference type="Gene3D" id="1.50.10.10">
    <property type="match status" value="1"/>
</dbReference>
<dbReference type="InterPro" id="IPR007822">
    <property type="entry name" value="LANC-like"/>
</dbReference>
<keyword evidence="4" id="KW-1185">Reference proteome</keyword>
<proteinExistence type="predicted"/>
<organism evidence="3 4">
    <name type="scientific">Streptomyces rugosispiralis</name>
    <dbReference type="NCBI Taxonomy" id="2967341"/>
    <lineage>
        <taxon>Bacteria</taxon>
        <taxon>Bacillati</taxon>
        <taxon>Actinomycetota</taxon>
        <taxon>Actinomycetes</taxon>
        <taxon>Kitasatosporales</taxon>
        <taxon>Streptomycetaceae</taxon>
        <taxon>Streptomyces</taxon>
    </lineage>
</organism>
<evidence type="ECO:0000259" key="2">
    <source>
        <dbReference type="Pfam" id="PF13575"/>
    </source>
</evidence>
<evidence type="ECO:0000256" key="1">
    <source>
        <dbReference type="SAM" id="MobiDB-lite"/>
    </source>
</evidence>
<dbReference type="PRINTS" id="PR01955">
    <property type="entry name" value="LANCFRANKIA"/>
</dbReference>
<dbReference type="EMBL" id="JANIAA010000045">
    <property type="protein sequence ID" value="MCQ8194275.1"/>
    <property type="molecule type" value="Genomic_DNA"/>
</dbReference>
<protein>
    <submittedName>
        <fullName evidence="3">Type 2 lanthipeptide synthetase LanM family protein</fullName>
    </submittedName>
</protein>
<dbReference type="SMART" id="SM01260">
    <property type="entry name" value="LANC_like"/>
    <property type="match status" value="1"/>
</dbReference>
<dbReference type="Pfam" id="PF05147">
    <property type="entry name" value="LANC_like"/>
    <property type="match status" value="1"/>
</dbReference>
<dbReference type="Proteomes" id="UP001204746">
    <property type="component" value="Unassembled WGS sequence"/>
</dbReference>
<dbReference type="PIRSF" id="PIRSF037228">
    <property type="entry name" value="Lant_mod_RumM"/>
    <property type="match status" value="1"/>
</dbReference>
<comment type="caution">
    <text evidence="3">The sequence shown here is derived from an EMBL/GenBank/DDBJ whole genome shotgun (WGS) entry which is preliminary data.</text>
</comment>
<evidence type="ECO:0000313" key="4">
    <source>
        <dbReference type="Proteomes" id="UP001204746"/>
    </source>
</evidence>